<protein>
    <recommendedName>
        <fullName evidence="5">Heme biosynthesis operon protein HemX</fullName>
    </recommendedName>
</protein>
<organism evidence="3 4">
    <name type="scientific">Thiomicrorhabdus heinhorstiae</name>
    <dbReference type="NCBI Taxonomy" id="2748010"/>
    <lineage>
        <taxon>Bacteria</taxon>
        <taxon>Pseudomonadati</taxon>
        <taxon>Pseudomonadota</taxon>
        <taxon>Gammaproteobacteria</taxon>
        <taxon>Thiotrichales</taxon>
        <taxon>Piscirickettsiaceae</taxon>
        <taxon>Thiomicrorhabdus</taxon>
    </lineage>
</organism>
<keyword evidence="4" id="KW-1185">Reference proteome</keyword>
<keyword evidence="1" id="KW-0175">Coiled coil</keyword>
<sequence>MSEQQHSSNGGSVYEGEVMAENLYQKASKTDGEDDAKPASEEAKSSSRKQSSKPPSGPSFLRRNIKQFVWGGLLIGVAAALVYSRPNNDWEVDHINRLQAQVAALNEQQAQLKTQLQLQETALNEKLQKELAKATQNPDNKPLVSQGDLQAIQQATQEQLDQLQSRLAQLSEQFAEKLNQVGEAVKPDEETLQGFKDLEQQWQQKLNDMGQEIAKLWEKKPVAEASPQKDKILTSLQLQEWILAINTQWLLKAEPEATQQQLLALEQAIIFSRPQNAQHLSRLIGEDITYLKLFGQQQKVQMPQLDALRDAVKNLSLQLPDKQVVIPQESKPDAGIEMVDQASAWQALLQRFSQLVSIKKRDGEEDMTKVESLLMQQVLKQRLLLLVDRLQWAAETRDASQYKEAEKEIEAFAKQHFPQAENGMQKVLLPLREVEFKQPQPLAILQSSGLSSDADSASGEGVN</sequence>
<reference evidence="3 4" key="1">
    <citation type="submission" date="2020-06" db="EMBL/GenBank/DDBJ databases">
        <authorList>
            <person name="Scott K."/>
        </authorList>
    </citation>
    <scope>NUCLEOTIDE SEQUENCE [LARGE SCALE GENOMIC DNA]</scope>
    <source>
        <strain evidence="3 4">HH1</strain>
    </source>
</reference>
<dbReference type="EMBL" id="JACBGI020000034">
    <property type="protein sequence ID" value="MBF6058969.1"/>
    <property type="molecule type" value="Genomic_DNA"/>
</dbReference>
<name>A0ABS0BYU9_9GAMM</name>
<dbReference type="RefSeq" id="WP_185979114.1">
    <property type="nucleotide sequence ID" value="NZ_JACBGI020000034.1"/>
</dbReference>
<evidence type="ECO:0008006" key="5">
    <source>
        <dbReference type="Google" id="ProtNLM"/>
    </source>
</evidence>
<evidence type="ECO:0000313" key="4">
    <source>
        <dbReference type="Proteomes" id="UP001193680"/>
    </source>
</evidence>
<comment type="caution">
    <text evidence="3">The sequence shown here is derived from an EMBL/GenBank/DDBJ whole genome shotgun (WGS) entry which is preliminary data.</text>
</comment>
<evidence type="ECO:0000256" key="2">
    <source>
        <dbReference type="SAM" id="MobiDB-lite"/>
    </source>
</evidence>
<feature type="coiled-coil region" evidence="1">
    <location>
        <begin position="95"/>
        <end position="180"/>
    </location>
</feature>
<feature type="compositionally biased region" description="Polar residues" evidence="2">
    <location>
        <begin position="1"/>
        <end position="11"/>
    </location>
</feature>
<feature type="region of interest" description="Disordered" evidence="2">
    <location>
        <begin position="1"/>
        <end position="61"/>
    </location>
</feature>
<accession>A0ABS0BYU9</accession>
<evidence type="ECO:0000313" key="3">
    <source>
        <dbReference type="EMBL" id="MBF6058969.1"/>
    </source>
</evidence>
<dbReference type="Proteomes" id="UP001193680">
    <property type="component" value="Unassembled WGS sequence"/>
</dbReference>
<evidence type="ECO:0000256" key="1">
    <source>
        <dbReference type="SAM" id="Coils"/>
    </source>
</evidence>
<feature type="compositionally biased region" description="Basic and acidic residues" evidence="2">
    <location>
        <begin position="28"/>
        <end position="45"/>
    </location>
</feature>
<gene>
    <name evidence="3" type="ORF">H8792_011495</name>
</gene>
<reference evidence="3 4" key="2">
    <citation type="submission" date="2020-11" db="EMBL/GenBank/DDBJ databases">
        <title>Sulfur oxidizing isolate from Hospital Hole Sinkhole.</title>
        <authorList>
            <person name="Scott K.M."/>
        </authorList>
    </citation>
    <scope>NUCLEOTIDE SEQUENCE [LARGE SCALE GENOMIC DNA]</scope>
    <source>
        <strain evidence="3 4">HH1</strain>
    </source>
</reference>
<proteinExistence type="predicted"/>